<protein>
    <submittedName>
        <fullName evidence="2">Uncharacterized protein</fullName>
    </submittedName>
</protein>
<reference evidence="3" key="2">
    <citation type="submission" date="2015-01" db="EMBL/GenBank/DDBJ databases">
        <title>Evolutionary Origins and Diversification of the Mycorrhizal Mutualists.</title>
        <authorList>
            <consortium name="DOE Joint Genome Institute"/>
            <consortium name="Mycorrhizal Genomics Consortium"/>
            <person name="Kohler A."/>
            <person name="Kuo A."/>
            <person name="Nagy L.G."/>
            <person name="Floudas D."/>
            <person name="Copeland A."/>
            <person name="Barry K.W."/>
            <person name="Cichocki N."/>
            <person name="Veneault-Fourrey C."/>
            <person name="LaButti K."/>
            <person name="Lindquist E.A."/>
            <person name="Lipzen A."/>
            <person name="Lundell T."/>
            <person name="Morin E."/>
            <person name="Murat C."/>
            <person name="Riley R."/>
            <person name="Ohm R."/>
            <person name="Sun H."/>
            <person name="Tunlid A."/>
            <person name="Henrissat B."/>
            <person name="Grigoriev I.V."/>
            <person name="Hibbett D.S."/>
            <person name="Martin F."/>
        </authorList>
    </citation>
    <scope>NUCLEOTIDE SEQUENCE [LARGE SCALE GENOMIC DNA]</scope>
    <source>
        <strain evidence="3">F 1598</strain>
    </source>
</reference>
<evidence type="ECO:0000313" key="2">
    <source>
        <dbReference type="EMBL" id="KIM81984.1"/>
    </source>
</evidence>
<evidence type="ECO:0000313" key="3">
    <source>
        <dbReference type="Proteomes" id="UP000054166"/>
    </source>
</evidence>
<reference evidence="2" key="3">
    <citation type="submission" date="2015-02" db="EMBL/GenBank/DDBJ databases">
        <title>Evolutionary Origins and Diversification of the Mycorrhizal Mutualists.</title>
        <authorList>
            <consortium name="DOE Joint Genome Institute"/>
            <consortium name="Mycorrhizal Genomics Consortium"/>
            <person name="Kohler A."/>
            <person name="Kuo A."/>
            <person name="Nagy L.G."/>
            <person name="Floudas D."/>
            <person name="Copeland A."/>
            <person name="Barry K.W."/>
            <person name="Cichocki N."/>
            <person name="Veneault-Fourrey C."/>
            <person name="LaButti K."/>
            <person name="Lindquist E.A."/>
            <person name="Lipzen A."/>
            <person name="Lundell T."/>
            <person name="Morin E."/>
            <person name="Murat C."/>
            <person name="Riley R."/>
            <person name="Ohm R."/>
            <person name="Sun H."/>
            <person name="Tunlid A."/>
            <person name="Henrissat B."/>
            <person name="Grigoriev I.V."/>
            <person name="Hibbett D.S."/>
            <person name="Martin F."/>
        </authorList>
    </citation>
    <scope>NUCLEOTIDE SEQUENCE</scope>
    <source>
        <strain evidence="2">F 1598</strain>
    </source>
</reference>
<keyword evidence="3" id="KW-1185">Reference proteome</keyword>
<dbReference type="EMBL" id="KN833236">
    <property type="protein sequence ID" value="KIM71683.1"/>
    <property type="molecule type" value="Genomic_DNA"/>
</dbReference>
<proteinExistence type="predicted"/>
<organism evidence="2 3">
    <name type="scientific">Piloderma croceum (strain F 1598)</name>
    <dbReference type="NCBI Taxonomy" id="765440"/>
    <lineage>
        <taxon>Eukaryota</taxon>
        <taxon>Fungi</taxon>
        <taxon>Dikarya</taxon>
        <taxon>Basidiomycota</taxon>
        <taxon>Agaricomycotina</taxon>
        <taxon>Agaricomycetes</taxon>
        <taxon>Agaricomycetidae</taxon>
        <taxon>Atheliales</taxon>
        <taxon>Atheliaceae</taxon>
        <taxon>Piloderma</taxon>
    </lineage>
</organism>
<dbReference type="EMBL" id="KN832996">
    <property type="protein sequence ID" value="KIM81984.1"/>
    <property type="molecule type" value="Genomic_DNA"/>
</dbReference>
<evidence type="ECO:0000313" key="1">
    <source>
        <dbReference type="EMBL" id="KIM71683.1"/>
    </source>
</evidence>
<accession>A0A0C3FQJ0</accession>
<dbReference type="HOGENOM" id="CLU_1825994_0_0_1"/>
<reference evidence="2 3" key="1">
    <citation type="submission" date="2014-04" db="EMBL/GenBank/DDBJ databases">
        <authorList>
            <consortium name="DOE Joint Genome Institute"/>
            <person name="Kuo A."/>
            <person name="Tarkka M."/>
            <person name="Buscot F."/>
            <person name="Kohler A."/>
            <person name="Nagy L.G."/>
            <person name="Floudas D."/>
            <person name="Copeland A."/>
            <person name="Barry K.W."/>
            <person name="Cichocki N."/>
            <person name="Veneault-Fourrey C."/>
            <person name="LaButti K."/>
            <person name="Lindquist E.A."/>
            <person name="Lipzen A."/>
            <person name="Lundell T."/>
            <person name="Morin E."/>
            <person name="Murat C."/>
            <person name="Sun H."/>
            <person name="Tunlid A."/>
            <person name="Henrissat B."/>
            <person name="Grigoriev I.V."/>
            <person name="Hibbett D.S."/>
            <person name="Martin F."/>
            <person name="Nordberg H.P."/>
            <person name="Cantor M.N."/>
            <person name="Hua S.X."/>
        </authorList>
    </citation>
    <scope>NUCLEOTIDE SEQUENCE [LARGE SCALE GENOMIC DNA]</scope>
    <source>
        <strain evidence="2 3">F 1598</strain>
    </source>
</reference>
<sequence>MSWSLAVVHRTVTVFCRRATPLDSTTTTLCLAVWAIGPFLLIRYCRFQVGANPDKTSHNINPRSIPATLFRFHRRLIYDSHEILLKVLVGSLYYHPPDPGAPLAAGHLRFCLTPRKRSCVFQPGQRSSNAKRFYPGVYLSC</sequence>
<gene>
    <name evidence="2" type="ORF">PILCRDRAFT_480979</name>
    <name evidence="1" type="ORF">PILCRDRAFT_751088</name>
</gene>
<dbReference type="AlphaFoldDB" id="A0A0C3FQJ0"/>
<name>A0A0C3FQJ0_PILCF</name>
<dbReference type="Proteomes" id="UP000054166">
    <property type="component" value="Unassembled WGS sequence"/>
</dbReference>